<evidence type="ECO:0000313" key="8">
    <source>
        <dbReference type="EMBL" id="KPL77717.1"/>
    </source>
</evidence>
<evidence type="ECO:0000259" key="7">
    <source>
        <dbReference type="Pfam" id="PF24961"/>
    </source>
</evidence>
<dbReference type="Pfam" id="PF24961">
    <property type="entry name" value="NfeD_membrane"/>
    <property type="match status" value="1"/>
</dbReference>
<feature type="domain" description="NfeD-like C-terminal" evidence="6">
    <location>
        <begin position="142"/>
        <end position="195"/>
    </location>
</feature>
<dbReference type="Pfam" id="PF01957">
    <property type="entry name" value="NfeD"/>
    <property type="match status" value="1"/>
</dbReference>
<dbReference type="InterPro" id="IPR012340">
    <property type="entry name" value="NA-bd_OB-fold"/>
</dbReference>
<feature type="transmembrane region" description="Helical" evidence="5">
    <location>
        <begin position="79"/>
        <end position="99"/>
    </location>
</feature>
<evidence type="ECO:0000256" key="4">
    <source>
        <dbReference type="ARBA" id="ARBA00023136"/>
    </source>
</evidence>
<reference evidence="8 9" key="1">
    <citation type="submission" date="2015-07" db="EMBL/GenBank/DDBJ databases">
        <title>Draft genome of Bellilinea caldifistulae DSM 17877.</title>
        <authorList>
            <person name="Hemp J."/>
            <person name="Ward L.M."/>
            <person name="Pace L.A."/>
            <person name="Fischer W.W."/>
        </authorList>
    </citation>
    <scope>NUCLEOTIDE SEQUENCE [LARGE SCALE GENOMIC DNA]</scope>
    <source>
        <strain evidence="8 9">GOMI-1</strain>
    </source>
</reference>
<dbReference type="GO" id="GO:0016020">
    <property type="term" value="C:membrane"/>
    <property type="evidence" value="ECO:0007669"/>
    <property type="project" value="UniProtKB-SubCell"/>
</dbReference>
<feature type="transmembrane region" description="Helical" evidence="5">
    <location>
        <begin position="105"/>
        <end position="124"/>
    </location>
</feature>
<dbReference type="SUPFAM" id="SSF141322">
    <property type="entry name" value="NfeD domain-like"/>
    <property type="match status" value="1"/>
</dbReference>
<protein>
    <submittedName>
        <fullName evidence="8">Uncharacterized protein</fullName>
    </submittedName>
</protein>
<name>A0A0P6Y7U4_9CHLR</name>
<feature type="transmembrane region" description="Helical" evidence="5">
    <location>
        <begin position="6"/>
        <end position="25"/>
    </location>
</feature>
<evidence type="ECO:0000256" key="5">
    <source>
        <dbReference type="SAM" id="Phobius"/>
    </source>
</evidence>
<sequence length="203" mass="21949">MNPLMDPNVAYVLLVLGLVLGILALFSPGTGLLEIGALFAIVLAGIGALSLRINPWALGILVVGVVPFYLALRRSRHWIFLLLTIAAVIAGSVFLFETAEGQPAVNFWLALVTSIIVIPILWIVGRKGIEAIGRGKDFDLTRLVGAIGEAKTDIHRDGAVYVMGEEWSAWSDEEIPAGSKVRVVRREGLILQVEKVDEESTIP</sequence>
<keyword evidence="3 5" id="KW-1133">Transmembrane helix</keyword>
<gene>
    <name evidence="8" type="ORF">AC812_02380</name>
</gene>
<keyword evidence="9" id="KW-1185">Reference proteome</keyword>
<dbReference type="STRING" id="360411.AC812_02380"/>
<dbReference type="AlphaFoldDB" id="A0A0P6Y7U4"/>
<dbReference type="RefSeq" id="WP_061914236.1">
    <property type="nucleotide sequence ID" value="NZ_DF967971.1"/>
</dbReference>
<keyword evidence="4 5" id="KW-0472">Membrane</keyword>
<dbReference type="PANTHER" id="PTHR33507">
    <property type="entry name" value="INNER MEMBRANE PROTEIN YBBJ"/>
    <property type="match status" value="1"/>
</dbReference>
<proteinExistence type="predicted"/>
<dbReference type="OrthoDB" id="160826at2"/>
<evidence type="ECO:0000259" key="6">
    <source>
        <dbReference type="Pfam" id="PF01957"/>
    </source>
</evidence>
<accession>A0A0P6Y7U4</accession>
<comment type="subcellular location">
    <subcellularLocation>
        <location evidence="1">Membrane</location>
        <topology evidence="1">Multi-pass membrane protein</topology>
    </subcellularLocation>
</comment>
<organism evidence="8 9">
    <name type="scientific">Bellilinea caldifistulae</name>
    <dbReference type="NCBI Taxonomy" id="360411"/>
    <lineage>
        <taxon>Bacteria</taxon>
        <taxon>Bacillati</taxon>
        <taxon>Chloroflexota</taxon>
        <taxon>Anaerolineae</taxon>
        <taxon>Anaerolineales</taxon>
        <taxon>Anaerolineaceae</taxon>
        <taxon>Bellilinea</taxon>
    </lineage>
</organism>
<feature type="transmembrane region" description="Helical" evidence="5">
    <location>
        <begin position="32"/>
        <end position="50"/>
    </location>
</feature>
<comment type="caution">
    <text evidence="8">The sequence shown here is derived from an EMBL/GenBank/DDBJ whole genome shotgun (WGS) entry which is preliminary data.</text>
</comment>
<evidence type="ECO:0000256" key="3">
    <source>
        <dbReference type="ARBA" id="ARBA00022989"/>
    </source>
</evidence>
<evidence type="ECO:0000256" key="1">
    <source>
        <dbReference type="ARBA" id="ARBA00004141"/>
    </source>
</evidence>
<dbReference type="InterPro" id="IPR056739">
    <property type="entry name" value="NfeD_membrane"/>
</dbReference>
<dbReference type="InterPro" id="IPR052165">
    <property type="entry name" value="Membrane_assoc_protease"/>
</dbReference>
<keyword evidence="2 5" id="KW-0812">Transmembrane</keyword>
<evidence type="ECO:0000256" key="2">
    <source>
        <dbReference type="ARBA" id="ARBA00022692"/>
    </source>
</evidence>
<feature type="transmembrane region" description="Helical" evidence="5">
    <location>
        <begin position="56"/>
        <end position="72"/>
    </location>
</feature>
<evidence type="ECO:0000313" key="9">
    <source>
        <dbReference type="Proteomes" id="UP000050514"/>
    </source>
</evidence>
<dbReference type="Gene3D" id="2.40.50.140">
    <property type="entry name" value="Nucleic acid-binding proteins"/>
    <property type="match status" value="1"/>
</dbReference>
<dbReference type="InterPro" id="IPR002810">
    <property type="entry name" value="NfeD-like_C"/>
</dbReference>
<dbReference type="EMBL" id="LGHJ01000008">
    <property type="protein sequence ID" value="KPL77717.1"/>
    <property type="molecule type" value="Genomic_DNA"/>
</dbReference>
<feature type="domain" description="NfeD integral membrane" evidence="7">
    <location>
        <begin position="8"/>
        <end position="122"/>
    </location>
</feature>
<dbReference type="Proteomes" id="UP000050514">
    <property type="component" value="Unassembled WGS sequence"/>
</dbReference>